<evidence type="ECO:0000256" key="1">
    <source>
        <dbReference type="SAM" id="SignalP"/>
    </source>
</evidence>
<organism evidence="2 3">
    <name type="scientific">Vibrio neptunius</name>
    <dbReference type="NCBI Taxonomy" id="170651"/>
    <lineage>
        <taxon>Bacteria</taxon>
        <taxon>Pseudomonadati</taxon>
        <taxon>Pseudomonadota</taxon>
        <taxon>Gammaproteobacteria</taxon>
        <taxon>Vibrionales</taxon>
        <taxon>Vibrionaceae</taxon>
        <taxon>Vibrio</taxon>
    </lineage>
</organism>
<proteinExistence type="predicted"/>
<comment type="caution">
    <text evidence="2">The sequence shown here is derived from an EMBL/GenBank/DDBJ whole genome shotgun (WGS) entry which is preliminary data.</text>
</comment>
<evidence type="ECO:0000313" key="3">
    <source>
        <dbReference type="Proteomes" id="UP000779070"/>
    </source>
</evidence>
<keyword evidence="3" id="KW-1185">Reference proteome</keyword>
<dbReference type="RefSeq" id="WP_206369226.1">
    <property type="nucleotide sequence ID" value="NZ_CAWPTM010000112.1"/>
</dbReference>
<feature type="signal peptide" evidence="1">
    <location>
        <begin position="1"/>
        <end position="28"/>
    </location>
</feature>
<dbReference type="EMBL" id="JAFHLB010000005">
    <property type="protein sequence ID" value="MBN3577098.1"/>
    <property type="molecule type" value="Genomic_DNA"/>
</dbReference>
<name>A0ABS2ZYG2_9VIBR</name>
<accession>A0ABS2ZYG2</accession>
<protein>
    <submittedName>
        <fullName evidence="2">Uncharacterized protein</fullName>
    </submittedName>
</protein>
<reference evidence="2 3" key="1">
    <citation type="submission" date="2021-02" db="EMBL/GenBank/DDBJ databases">
        <title>Draft Genome Sequences of 5 Vibrio neptunius Strains Isolated From of Bivalve Hatcheries.</title>
        <authorList>
            <person name="Galvis F."/>
            <person name="Barja J.L."/>
            <person name="Lemos M.L."/>
            <person name="Balado M."/>
        </authorList>
    </citation>
    <scope>NUCLEOTIDE SEQUENCE [LARGE SCALE GENOMIC DNA]</scope>
    <source>
        <strain evidence="2 3">PP-145.98</strain>
    </source>
</reference>
<sequence>MKKKLWILSLCAALTTLSVMFWPSPVETSEYAKSKRSEHPSNAISPVPATHFERETSNRAVELKTPLESEEVTLKLKQIAIQHQQILQYPSYSQPINSENSLYLSWNAFEVVETPVLDGKSTASLSVEKFRHFYPEQILVALVTQEAVVSASLDVVSVANQQTLATLPMDDMKWQITPGADWPEELRLIARIDFEKGEDVISADVRLFHSVASVVSVSQGYAQGPDMTVPVTLQIDKEGIFRLRANLFQQGGNAIASLVKKQRLSEGEQTLELKAFKRVLPEGATDLELRDVVIERMSGYPGEKTAYGQSNAESYPIGRFDSAALTDEEYQMTEQERQQMAFLQQLL</sequence>
<gene>
    <name evidence="2" type="ORF">JYA62_05380</name>
</gene>
<feature type="chain" id="PRO_5047526166" evidence="1">
    <location>
        <begin position="29"/>
        <end position="347"/>
    </location>
</feature>
<keyword evidence="1" id="KW-0732">Signal</keyword>
<evidence type="ECO:0000313" key="2">
    <source>
        <dbReference type="EMBL" id="MBN3577098.1"/>
    </source>
</evidence>
<dbReference type="Proteomes" id="UP000779070">
    <property type="component" value="Unassembled WGS sequence"/>
</dbReference>